<evidence type="ECO:0000259" key="2">
    <source>
        <dbReference type="Pfam" id="PF13546"/>
    </source>
</evidence>
<dbReference type="PANTHER" id="PTHR33627">
    <property type="entry name" value="TRANSPOSASE"/>
    <property type="match status" value="1"/>
</dbReference>
<keyword evidence="1" id="KW-0812">Transmembrane</keyword>
<protein>
    <submittedName>
        <fullName evidence="3">Transposase</fullName>
    </submittedName>
</protein>
<dbReference type="PANTHER" id="PTHR33627:SF1">
    <property type="entry name" value="TRANSPOSASE"/>
    <property type="match status" value="1"/>
</dbReference>
<dbReference type="SUPFAM" id="SSF53098">
    <property type="entry name" value="Ribonuclease H-like"/>
    <property type="match status" value="1"/>
</dbReference>
<dbReference type="EMBL" id="JACJTQ010000082">
    <property type="protein sequence ID" value="MBD2695142.1"/>
    <property type="molecule type" value="Genomic_DNA"/>
</dbReference>
<dbReference type="InterPro" id="IPR012337">
    <property type="entry name" value="RNaseH-like_sf"/>
</dbReference>
<evidence type="ECO:0000256" key="1">
    <source>
        <dbReference type="SAM" id="Phobius"/>
    </source>
</evidence>
<name>A0ABR8JD02_9NOST</name>
<keyword evidence="1" id="KW-1133">Transmembrane helix</keyword>
<proteinExistence type="predicted"/>
<feature type="transmembrane region" description="Helical" evidence="1">
    <location>
        <begin position="223"/>
        <end position="243"/>
    </location>
</feature>
<dbReference type="InterPro" id="IPR038721">
    <property type="entry name" value="IS701-like_DDE_dom"/>
</dbReference>
<evidence type="ECO:0000313" key="3">
    <source>
        <dbReference type="EMBL" id="MBD2695142.1"/>
    </source>
</evidence>
<dbReference type="Pfam" id="PF13546">
    <property type="entry name" value="DDE_5"/>
    <property type="match status" value="1"/>
</dbReference>
<dbReference type="InterPro" id="IPR039365">
    <property type="entry name" value="IS701-like"/>
</dbReference>
<dbReference type="Proteomes" id="UP000660381">
    <property type="component" value="Unassembled WGS sequence"/>
</dbReference>
<keyword evidence="4" id="KW-1185">Reference proteome</keyword>
<evidence type="ECO:0000313" key="4">
    <source>
        <dbReference type="Proteomes" id="UP000660381"/>
    </source>
</evidence>
<accession>A0ABR8JD02</accession>
<reference evidence="3 4" key="1">
    <citation type="journal article" date="2020" name="ISME J.">
        <title>Comparative genomics reveals insights into cyanobacterial evolution and habitat adaptation.</title>
        <authorList>
            <person name="Chen M.Y."/>
            <person name="Teng W.K."/>
            <person name="Zhao L."/>
            <person name="Hu C.X."/>
            <person name="Zhou Y.K."/>
            <person name="Han B.P."/>
            <person name="Song L.R."/>
            <person name="Shu W.S."/>
        </authorList>
    </citation>
    <scope>NUCLEOTIDE SEQUENCE [LARGE SCALE GENOMIC DNA]</scope>
    <source>
        <strain evidence="3 4">FACHB-362</strain>
    </source>
</reference>
<comment type="caution">
    <text evidence="3">The sequence shown here is derived from an EMBL/GenBank/DDBJ whole genome shotgun (WGS) entry which is preliminary data.</text>
</comment>
<keyword evidence="1" id="KW-0472">Membrane</keyword>
<feature type="domain" description="Transposase IS701-like DDE" evidence="2">
    <location>
        <begin position="2"/>
        <end position="58"/>
    </location>
</feature>
<organism evidence="3 4">
    <name type="scientific">Anabaena catenula FACHB-362</name>
    <dbReference type="NCBI Taxonomy" id="2692877"/>
    <lineage>
        <taxon>Bacteria</taxon>
        <taxon>Bacillati</taxon>
        <taxon>Cyanobacteriota</taxon>
        <taxon>Cyanophyceae</taxon>
        <taxon>Nostocales</taxon>
        <taxon>Nostocaceae</taxon>
        <taxon>Anabaena</taxon>
    </lineage>
</organism>
<gene>
    <name evidence="3" type="ORF">H6G68_26015</name>
</gene>
<sequence length="267" mass="31528">MELARELITELREIGLNFDLVLADSLYGESSDFRGTLEKYGLHYVLAIRSNHTVWMPSHLKVRSNRWHEFDRVLSDGNKEKRYIREIIFGRRRGDIRYWEITTDRDTLPENSTWFIMTNLPGNIQKSLGNTYGLRTWIEYGFKQGKNELGWADYRVTNYSEIEKWWEIVFSVYTMISLQSESFLQLASTPVQINSPSIINNFQLHPWWQSGSGWKTVLNNLRLIIQPLTFLALILPWLSVFYFSKLYHTLSQLVSLMNQFHAYVPSE</sequence>